<dbReference type="PANTHER" id="PTHR43601">
    <property type="entry name" value="THIOREDOXIN, MITOCHONDRIAL"/>
    <property type="match status" value="1"/>
</dbReference>
<dbReference type="GO" id="GO:0009507">
    <property type="term" value="C:chloroplast"/>
    <property type="evidence" value="ECO:0007669"/>
    <property type="project" value="TreeGrafter"/>
</dbReference>
<dbReference type="RefSeq" id="XP_015690923.1">
    <property type="nucleotide sequence ID" value="XM_015835437.2"/>
</dbReference>
<dbReference type="OMA" id="QFLMVNC"/>
<dbReference type="eggNOG" id="KOG0907">
    <property type="taxonomic scope" value="Eukaryota"/>
</dbReference>
<name>J3LKE4_ORYBR</name>
<dbReference type="HOGENOM" id="CLU_055041_1_1_1"/>
<evidence type="ECO:0000256" key="2">
    <source>
        <dbReference type="ARBA" id="ARBA00023284"/>
    </source>
</evidence>
<protein>
    <recommendedName>
        <fullName evidence="4">Thioredoxin domain-containing protein</fullName>
    </recommendedName>
</protein>
<feature type="domain" description="Thioredoxin" evidence="4">
    <location>
        <begin position="56"/>
        <end position="195"/>
    </location>
</feature>
<keyword evidence="6" id="KW-1185">Reference proteome</keyword>
<dbReference type="Proteomes" id="UP000006038">
    <property type="component" value="Chromosome 3"/>
</dbReference>
<evidence type="ECO:0000256" key="1">
    <source>
        <dbReference type="ARBA" id="ARBA00008987"/>
    </source>
</evidence>
<dbReference type="Pfam" id="PF00085">
    <property type="entry name" value="Thioredoxin"/>
    <property type="match status" value="1"/>
</dbReference>
<evidence type="ECO:0000259" key="4">
    <source>
        <dbReference type="PROSITE" id="PS51352"/>
    </source>
</evidence>
<organism evidence="5">
    <name type="scientific">Oryza brachyantha</name>
    <name type="common">malo sina</name>
    <dbReference type="NCBI Taxonomy" id="4533"/>
    <lineage>
        <taxon>Eukaryota</taxon>
        <taxon>Viridiplantae</taxon>
        <taxon>Streptophyta</taxon>
        <taxon>Embryophyta</taxon>
        <taxon>Tracheophyta</taxon>
        <taxon>Spermatophyta</taxon>
        <taxon>Magnoliopsida</taxon>
        <taxon>Liliopsida</taxon>
        <taxon>Poales</taxon>
        <taxon>Poaceae</taxon>
        <taxon>BOP clade</taxon>
        <taxon>Oryzoideae</taxon>
        <taxon>Oryzeae</taxon>
        <taxon>Oryzinae</taxon>
        <taxon>Oryza</taxon>
    </lineage>
</organism>
<feature type="region of interest" description="Disordered" evidence="3">
    <location>
        <begin position="205"/>
        <end position="224"/>
    </location>
</feature>
<dbReference type="InterPro" id="IPR036249">
    <property type="entry name" value="Thioredoxin-like_sf"/>
</dbReference>
<dbReference type="PROSITE" id="PS51352">
    <property type="entry name" value="THIOREDOXIN_2"/>
    <property type="match status" value="1"/>
</dbReference>
<dbReference type="AlphaFoldDB" id="J3LKE4"/>
<dbReference type="EnsemblPlants" id="OB03G15200.1">
    <property type="protein sequence ID" value="OB03G15200.1"/>
    <property type="gene ID" value="OB03G15200"/>
</dbReference>
<accession>J3LKE4</accession>
<keyword evidence="2" id="KW-0676">Redox-active center</keyword>
<dbReference type="SUPFAM" id="SSF52833">
    <property type="entry name" value="Thioredoxin-like"/>
    <property type="match status" value="1"/>
</dbReference>
<proteinExistence type="inferred from homology"/>
<dbReference type="CDD" id="cd02947">
    <property type="entry name" value="TRX_family"/>
    <property type="match status" value="1"/>
</dbReference>
<evidence type="ECO:0000256" key="3">
    <source>
        <dbReference type="SAM" id="MobiDB-lite"/>
    </source>
</evidence>
<dbReference type="GeneID" id="102721631"/>
<reference evidence="5" key="2">
    <citation type="submission" date="2013-04" db="UniProtKB">
        <authorList>
            <consortium name="EnsemblPlants"/>
        </authorList>
    </citation>
    <scope>IDENTIFICATION</scope>
</reference>
<sequence length="224" mass="25136">MAMASALTNNWVISGSSQRGSKNNNSDGSFMVPARNHNVINRKHLLLQEKDASTGWQVTKAAPENSINAIHTPMKTKWWEKNMKFGNMKNIESQEDFDKQLLLASDKLTVVHFFSPSCGACKALHPKVCQLAGMHPELQFLMVNCNEHKEMCQRLNVHVLPMFRFYRGAEGRICSFSCTISTIHKIKDALERHGVQLENLGPEKGLEEPELQNGGMGAFVPNNE</sequence>
<dbReference type="KEGG" id="obr:102721631"/>
<dbReference type="InterPro" id="IPR013766">
    <property type="entry name" value="Thioredoxin_domain"/>
</dbReference>
<dbReference type="STRING" id="4533.J3LKE4"/>
<dbReference type="OrthoDB" id="2121326at2759"/>
<reference evidence="5" key="1">
    <citation type="journal article" date="2013" name="Nat. Commun.">
        <title>Whole-genome sequencing of Oryza brachyantha reveals mechanisms underlying Oryza genome evolution.</title>
        <authorList>
            <person name="Chen J."/>
            <person name="Huang Q."/>
            <person name="Gao D."/>
            <person name="Wang J."/>
            <person name="Lang Y."/>
            <person name="Liu T."/>
            <person name="Li B."/>
            <person name="Bai Z."/>
            <person name="Luis Goicoechea J."/>
            <person name="Liang C."/>
            <person name="Chen C."/>
            <person name="Zhang W."/>
            <person name="Sun S."/>
            <person name="Liao Y."/>
            <person name="Zhang X."/>
            <person name="Yang L."/>
            <person name="Song C."/>
            <person name="Wang M."/>
            <person name="Shi J."/>
            <person name="Liu G."/>
            <person name="Liu J."/>
            <person name="Zhou H."/>
            <person name="Zhou W."/>
            <person name="Yu Q."/>
            <person name="An N."/>
            <person name="Chen Y."/>
            <person name="Cai Q."/>
            <person name="Wang B."/>
            <person name="Liu B."/>
            <person name="Min J."/>
            <person name="Huang Y."/>
            <person name="Wu H."/>
            <person name="Li Z."/>
            <person name="Zhang Y."/>
            <person name="Yin Y."/>
            <person name="Song W."/>
            <person name="Jiang J."/>
            <person name="Jackson S.A."/>
            <person name="Wing R.A."/>
            <person name="Wang J."/>
            <person name="Chen M."/>
        </authorList>
    </citation>
    <scope>NUCLEOTIDE SEQUENCE [LARGE SCALE GENOMIC DNA]</scope>
    <source>
        <strain evidence="5">cv. IRGC 101232</strain>
    </source>
</reference>
<evidence type="ECO:0000313" key="5">
    <source>
        <dbReference type="EnsemblPlants" id="OB03G15200.1"/>
    </source>
</evidence>
<gene>
    <name evidence="5" type="primary">LOC102721631</name>
</gene>
<dbReference type="GO" id="GO:0045454">
    <property type="term" value="P:cell redox homeostasis"/>
    <property type="evidence" value="ECO:0007669"/>
    <property type="project" value="TreeGrafter"/>
</dbReference>
<comment type="similarity">
    <text evidence="1">Belongs to the thioredoxin family.</text>
</comment>
<dbReference type="PANTHER" id="PTHR43601:SF35">
    <property type="entry name" value="THIOREDOXIN DOMAIN-CONTAINING PROTEIN"/>
    <property type="match status" value="1"/>
</dbReference>
<dbReference type="Gene3D" id="3.40.30.10">
    <property type="entry name" value="Glutaredoxin"/>
    <property type="match status" value="1"/>
</dbReference>
<dbReference type="Gramene" id="OB03G15200.1">
    <property type="protein sequence ID" value="OB03G15200.1"/>
    <property type="gene ID" value="OB03G15200"/>
</dbReference>
<evidence type="ECO:0000313" key="6">
    <source>
        <dbReference type="Proteomes" id="UP000006038"/>
    </source>
</evidence>